<dbReference type="EMBL" id="MJBS01000009">
    <property type="protein sequence ID" value="OHF02996.1"/>
    <property type="molecule type" value="Genomic_DNA"/>
</dbReference>
<dbReference type="AlphaFoldDB" id="A0A1G4BNX8"/>
<gene>
    <name evidence="1" type="ORF">CORC01_01754</name>
</gene>
<dbReference type="Proteomes" id="UP000176998">
    <property type="component" value="Unassembled WGS sequence"/>
</dbReference>
<organism evidence="1 2">
    <name type="scientific">Colletotrichum orchidophilum</name>
    <dbReference type="NCBI Taxonomy" id="1209926"/>
    <lineage>
        <taxon>Eukaryota</taxon>
        <taxon>Fungi</taxon>
        <taxon>Dikarya</taxon>
        <taxon>Ascomycota</taxon>
        <taxon>Pezizomycotina</taxon>
        <taxon>Sordariomycetes</taxon>
        <taxon>Hypocreomycetidae</taxon>
        <taxon>Glomerellales</taxon>
        <taxon>Glomerellaceae</taxon>
        <taxon>Colletotrichum</taxon>
    </lineage>
</organism>
<protein>
    <submittedName>
        <fullName evidence="1">Uncharacterized protein</fullName>
    </submittedName>
</protein>
<keyword evidence="2" id="KW-1185">Reference proteome</keyword>
<name>A0A1G4BNX8_9PEZI</name>
<comment type="caution">
    <text evidence="1">The sequence shown here is derived from an EMBL/GenBank/DDBJ whole genome shotgun (WGS) entry which is preliminary data.</text>
</comment>
<dbReference type="RefSeq" id="XP_022480134.1">
    <property type="nucleotide sequence ID" value="XM_022613408.1"/>
</dbReference>
<reference evidence="1 2" key="1">
    <citation type="submission" date="2016-09" db="EMBL/GenBank/DDBJ databases">
        <authorList>
            <person name="Capua I."/>
            <person name="De Benedictis P."/>
            <person name="Joannis T."/>
            <person name="Lombin L.H."/>
            <person name="Cattoli G."/>
        </authorList>
    </citation>
    <scope>NUCLEOTIDE SEQUENCE [LARGE SCALE GENOMIC DNA]</scope>
    <source>
        <strain evidence="1 2">IMI 309357</strain>
    </source>
</reference>
<proteinExistence type="predicted"/>
<dbReference type="GeneID" id="34554918"/>
<sequence>MFAFAAVAIAASAGIVGERRATLHVTDQPSATSASECDGQGCEKREHRSNSDVRLAAVGFCFQGGGRQRMVPHGRLSFTEWISPAPVVRKPAEVIPDKTHLTNVPQGRKAKTLRTLVGALIAGRSGGGCMSSSRSCGAHMASSLETPEAREKARRTIVHLPKTIRGITATPGRSRRCFSSRNLAAPRLKKIAKKMVMHTREPSSALARVAGNTTAAEMKTIPEVRARALGCMSEVARMKRLAKEPGDTDAPERAFKTRSFNVAILVNRGMSRNRTRESGG</sequence>
<evidence type="ECO:0000313" key="1">
    <source>
        <dbReference type="EMBL" id="OHF02996.1"/>
    </source>
</evidence>
<accession>A0A1G4BNX8</accession>
<evidence type="ECO:0000313" key="2">
    <source>
        <dbReference type="Proteomes" id="UP000176998"/>
    </source>
</evidence>